<proteinExistence type="predicted"/>
<dbReference type="AlphaFoldDB" id="A0A2P5YGU7"/>
<dbReference type="EMBL" id="KZ663224">
    <property type="protein sequence ID" value="PPS14791.1"/>
    <property type="molecule type" value="Genomic_DNA"/>
</dbReference>
<keyword evidence="2" id="KW-1133">Transmembrane helix</keyword>
<feature type="region of interest" description="Disordered" evidence="1">
    <location>
        <begin position="43"/>
        <end position="75"/>
    </location>
</feature>
<name>A0A2P5YGU7_GOSBA</name>
<keyword evidence="2" id="KW-0812">Transmembrane</keyword>
<sequence>MQAVLHSTALGSSYQRTRLVHFKPQLAGRVVFGVERAAHLTDPGLVQKSSRDATPATEATPVTGSTPQESGTQPGLTYSGNGYGYSVSGYGYPGSGSSTGSGSGQTMLTDGSWLAGLAMGDSPRTIPSPTFLLPFALMASTAFVFLVFISSLVAHPYPFVLWLLLNVNSLQICSFDG</sequence>
<evidence type="ECO:0000256" key="1">
    <source>
        <dbReference type="SAM" id="MobiDB-lite"/>
    </source>
</evidence>
<feature type="compositionally biased region" description="Polar residues" evidence="1">
    <location>
        <begin position="60"/>
        <end position="75"/>
    </location>
</feature>
<evidence type="ECO:0000256" key="2">
    <source>
        <dbReference type="SAM" id="Phobius"/>
    </source>
</evidence>
<protein>
    <submittedName>
        <fullName evidence="3">Uncharacterized protein</fullName>
    </submittedName>
</protein>
<gene>
    <name evidence="3" type="ORF">GOBAR_AA05778</name>
</gene>
<organism evidence="3 4">
    <name type="scientific">Gossypium barbadense</name>
    <name type="common">Sea Island cotton</name>
    <name type="synonym">Hibiscus barbadensis</name>
    <dbReference type="NCBI Taxonomy" id="3634"/>
    <lineage>
        <taxon>Eukaryota</taxon>
        <taxon>Viridiplantae</taxon>
        <taxon>Streptophyta</taxon>
        <taxon>Embryophyta</taxon>
        <taxon>Tracheophyta</taxon>
        <taxon>Spermatophyta</taxon>
        <taxon>Magnoliopsida</taxon>
        <taxon>eudicotyledons</taxon>
        <taxon>Gunneridae</taxon>
        <taxon>Pentapetalae</taxon>
        <taxon>rosids</taxon>
        <taxon>malvids</taxon>
        <taxon>Malvales</taxon>
        <taxon>Malvaceae</taxon>
        <taxon>Malvoideae</taxon>
        <taxon>Gossypium</taxon>
    </lineage>
</organism>
<feature type="transmembrane region" description="Helical" evidence="2">
    <location>
        <begin position="131"/>
        <end position="154"/>
    </location>
</feature>
<evidence type="ECO:0000313" key="3">
    <source>
        <dbReference type="EMBL" id="PPS14791.1"/>
    </source>
</evidence>
<dbReference type="Proteomes" id="UP000239757">
    <property type="component" value="Unassembled WGS sequence"/>
</dbReference>
<reference evidence="3 4" key="1">
    <citation type="submission" date="2015-01" db="EMBL/GenBank/DDBJ databases">
        <title>Genome of allotetraploid Gossypium barbadense reveals genomic plasticity and fiber elongation in cotton evolution.</title>
        <authorList>
            <person name="Chen X."/>
            <person name="Liu X."/>
            <person name="Zhao B."/>
            <person name="Zheng H."/>
            <person name="Hu Y."/>
            <person name="Lu G."/>
            <person name="Yang C."/>
            <person name="Chen J."/>
            <person name="Shan C."/>
            <person name="Zhang L."/>
            <person name="Zhou Y."/>
            <person name="Wang L."/>
            <person name="Guo W."/>
            <person name="Bai Y."/>
            <person name="Ruan J."/>
            <person name="Shangguan X."/>
            <person name="Mao Y."/>
            <person name="Jiang J."/>
            <person name="Zhu Y."/>
            <person name="Lei J."/>
            <person name="Kang H."/>
            <person name="Chen S."/>
            <person name="He X."/>
            <person name="Wang R."/>
            <person name="Wang Y."/>
            <person name="Chen J."/>
            <person name="Wang L."/>
            <person name="Yu S."/>
            <person name="Wang B."/>
            <person name="Wei J."/>
            <person name="Song S."/>
            <person name="Lu X."/>
            <person name="Gao Z."/>
            <person name="Gu W."/>
            <person name="Deng X."/>
            <person name="Ma D."/>
            <person name="Wang S."/>
            <person name="Liang W."/>
            <person name="Fang L."/>
            <person name="Cai C."/>
            <person name="Zhu X."/>
            <person name="Zhou B."/>
            <person name="Zhang Y."/>
            <person name="Chen Z."/>
            <person name="Xu S."/>
            <person name="Zhu R."/>
            <person name="Wang S."/>
            <person name="Zhang T."/>
            <person name="Zhao G."/>
        </authorList>
    </citation>
    <scope>NUCLEOTIDE SEQUENCE [LARGE SCALE GENOMIC DNA]</scope>
    <source>
        <strain evidence="4">cv. Xinhai21</strain>
        <tissue evidence="3">Leaf</tissue>
    </source>
</reference>
<accession>A0A2P5YGU7</accession>
<keyword evidence="2" id="KW-0472">Membrane</keyword>
<evidence type="ECO:0000313" key="4">
    <source>
        <dbReference type="Proteomes" id="UP000239757"/>
    </source>
</evidence>